<name>A0A1H4C3M3_9FLAO</name>
<protein>
    <submittedName>
        <fullName evidence="2">Uncharacterized protein</fullName>
    </submittedName>
</protein>
<evidence type="ECO:0000256" key="1">
    <source>
        <dbReference type="SAM" id="SignalP"/>
    </source>
</evidence>
<dbReference type="EMBL" id="FNRD01000005">
    <property type="protein sequence ID" value="SEA54986.1"/>
    <property type="molecule type" value="Genomic_DNA"/>
</dbReference>
<evidence type="ECO:0000313" key="3">
    <source>
        <dbReference type="Proteomes" id="UP000198951"/>
    </source>
</evidence>
<proteinExistence type="predicted"/>
<feature type="signal peptide" evidence="1">
    <location>
        <begin position="1"/>
        <end position="17"/>
    </location>
</feature>
<gene>
    <name evidence="2" type="ORF">SAMN05443667_105207</name>
</gene>
<reference evidence="3" key="1">
    <citation type="submission" date="2016-10" db="EMBL/GenBank/DDBJ databases">
        <authorList>
            <person name="Varghese N."/>
            <person name="Submissions S."/>
        </authorList>
    </citation>
    <scope>NUCLEOTIDE SEQUENCE [LARGE SCALE GENOMIC DNA]</scope>
    <source>
        <strain evidence="3">DSM 22376</strain>
    </source>
</reference>
<sequence length="210" mass="23744">MKTKITLLLFINMIAMAGYGQYDWTQGQLILKNADTLVGEIRVPMISKNLVSINGEEKISFRKDRKSEKVKYGESQVDKVIFKNSDSEVAYFEYINLSETKKGLFKIITKGKANLYARNVSISSGGYMTSSGVSGGMWNYSTTDFNEFYILRENELAASPLATARISRSFNNRAIEYFSDCPSLVSKLEAHIYGKNDILKVVEEYNKICL</sequence>
<dbReference type="AlphaFoldDB" id="A0A1H4C3M3"/>
<keyword evidence="3" id="KW-1185">Reference proteome</keyword>
<dbReference type="STRING" id="150146.SAMN05443667_105207"/>
<dbReference type="Proteomes" id="UP000198951">
    <property type="component" value="Unassembled WGS sequence"/>
</dbReference>
<evidence type="ECO:0000313" key="2">
    <source>
        <dbReference type="EMBL" id="SEA54986.1"/>
    </source>
</evidence>
<accession>A0A1H4C3M3</accession>
<organism evidence="2 3">
    <name type="scientific">Flavobacterium gillisiae</name>
    <dbReference type="NCBI Taxonomy" id="150146"/>
    <lineage>
        <taxon>Bacteria</taxon>
        <taxon>Pseudomonadati</taxon>
        <taxon>Bacteroidota</taxon>
        <taxon>Flavobacteriia</taxon>
        <taxon>Flavobacteriales</taxon>
        <taxon>Flavobacteriaceae</taxon>
        <taxon>Flavobacterium</taxon>
    </lineage>
</organism>
<feature type="chain" id="PRO_5011771111" evidence="1">
    <location>
        <begin position="18"/>
        <end position="210"/>
    </location>
</feature>
<dbReference type="RefSeq" id="WP_176980595.1">
    <property type="nucleotide sequence ID" value="NZ_FNRD01000005.1"/>
</dbReference>
<keyword evidence="1" id="KW-0732">Signal</keyword>